<evidence type="ECO:0000313" key="5">
    <source>
        <dbReference type="Proteomes" id="UP000799428"/>
    </source>
</evidence>
<proteinExistence type="predicted"/>
<feature type="domain" description="Zn(2)-C6 fungal-type" evidence="3">
    <location>
        <begin position="18"/>
        <end position="59"/>
    </location>
</feature>
<feature type="region of interest" description="Disordered" evidence="2">
    <location>
        <begin position="30"/>
        <end position="106"/>
    </location>
</feature>
<dbReference type="InterPro" id="IPR001138">
    <property type="entry name" value="Zn2Cys6_DnaBD"/>
</dbReference>
<dbReference type="InterPro" id="IPR036864">
    <property type="entry name" value="Zn2-C6_fun-type_DNA-bd_sf"/>
</dbReference>
<name>A0A6G1K713_9PLEO</name>
<protein>
    <recommendedName>
        <fullName evidence="3">Zn(2)-C6 fungal-type domain-containing protein</fullName>
    </recommendedName>
</protein>
<dbReference type="AlphaFoldDB" id="A0A6G1K713"/>
<dbReference type="SUPFAM" id="SSF57701">
    <property type="entry name" value="Zn2/Cys6 DNA-binding domain"/>
    <property type="match status" value="1"/>
</dbReference>
<accession>A0A6G1K713</accession>
<evidence type="ECO:0000256" key="1">
    <source>
        <dbReference type="ARBA" id="ARBA00023242"/>
    </source>
</evidence>
<dbReference type="PROSITE" id="PS50048">
    <property type="entry name" value="ZN2_CY6_FUNGAL_2"/>
    <property type="match status" value="1"/>
</dbReference>
<evidence type="ECO:0000313" key="4">
    <source>
        <dbReference type="EMBL" id="KAF2708413.1"/>
    </source>
</evidence>
<sequence>MPKTSTTTTTQRRTQFSSCDACRHSRIACDASKHGHKPGDKRWRGSCSKCSQRKRPCTFEWINNGKKKPPNLRQRSTSDLPAPVAEANSNASSPDPPFFSGESTNPEVESVSVGFPTHWSDEIFHLGFEAVFRFSIGRHGCPLINDPSREIFIPATQLFGKLDALIDEELDDQNIAAYATETRESRQGLSAQIDQSLRCVIRAFSARWLPLVSRKHGLASEQVDHIVRDSWRAARKDMLKVMNRVSYRSILTLYLFAQTPTPVDISGDEESEGISASACMQTAILQIQRLRQRPRSGLCHGAVDSNVTQAFLDLESRAYWAVIMWDTSNSFDSNSRTCLTSGLKGACSEPAWRLARSYLVGSFRAKTEHWRIHGFEMTEERACTIISSASISILYIWKNITSLKEALREGVEEDSVMFAWNALLDAIDIFTTSIRPLLDHCKRRLHFLDQQTRLSWYATISQYYLGILVLGEVLETANRSDLLPGVAIAKQDAEYEAFNVLKLGMQASYMIYGPGDDLTAATTIITIDGGTGNSPARPIITSLVAISPYPYQVVNTVSLMKKTMDRKYREGVLKHQTYAYLSDSLRTALEQLPQHSKKVDAALKGNAAA</sequence>
<organism evidence="4 5">
    <name type="scientific">Pleomassaria siparia CBS 279.74</name>
    <dbReference type="NCBI Taxonomy" id="1314801"/>
    <lineage>
        <taxon>Eukaryota</taxon>
        <taxon>Fungi</taxon>
        <taxon>Dikarya</taxon>
        <taxon>Ascomycota</taxon>
        <taxon>Pezizomycotina</taxon>
        <taxon>Dothideomycetes</taxon>
        <taxon>Pleosporomycetidae</taxon>
        <taxon>Pleosporales</taxon>
        <taxon>Pleomassariaceae</taxon>
        <taxon>Pleomassaria</taxon>
    </lineage>
</organism>
<dbReference type="CDD" id="cd00067">
    <property type="entry name" value="GAL4"/>
    <property type="match status" value="1"/>
</dbReference>
<keyword evidence="1" id="KW-0539">Nucleus</keyword>
<dbReference type="Proteomes" id="UP000799428">
    <property type="component" value="Unassembled WGS sequence"/>
</dbReference>
<dbReference type="EMBL" id="MU005772">
    <property type="protein sequence ID" value="KAF2708413.1"/>
    <property type="molecule type" value="Genomic_DNA"/>
</dbReference>
<dbReference type="GO" id="GO:0008270">
    <property type="term" value="F:zinc ion binding"/>
    <property type="evidence" value="ECO:0007669"/>
    <property type="project" value="InterPro"/>
</dbReference>
<dbReference type="Gene3D" id="4.10.240.10">
    <property type="entry name" value="Zn(2)-C6 fungal-type DNA-binding domain"/>
    <property type="match status" value="1"/>
</dbReference>
<dbReference type="GO" id="GO:0000981">
    <property type="term" value="F:DNA-binding transcription factor activity, RNA polymerase II-specific"/>
    <property type="evidence" value="ECO:0007669"/>
    <property type="project" value="InterPro"/>
</dbReference>
<feature type="compositionally biased region" description="Basic and acidic residues" evidence="2">
    <location>
        <begin position="31"/>
        <end position="43"/>
    </location>
</feature>
<evidence type="ECO:0000259" key="3">
    <source>
        <dbReference type="PROSITE" id="PS50048"/>
    </source>
</evidence>
<dbReference type="OrthoDB" id="5958943at2759"/>
<evidence type="ECO:0000256" key="2">
    <source>
        <dbReference type="SAM" id="MobiDB-lite"/>
    </source>
</evidence>
<keyword evidence="5" id="KW-1185">Reference proteome</keyword>
<reference evidence="4" key="1">
    <citation type="journal article" date="2020" name="Stud. Mycol.">
        <title>101 Dothideomycetes genomes: a test case for predicting lifestyles and emergence of pathogens.</title>
        <authorList>
            <person name="Haridas S."/>
            <person name="Albert R."/>
            <person name="Binder M."/>
            <person name="Bloem J."/>
            <person name="Labutti K."/>
            <person name="Salamov A."/>
            <person name="Andreopoulos B."/>
            <person name="Baker S."/>
            <person name="Barry K."/>
            <person name="Bills G."/>
            <person name="Bluhm B."/>
            <person name="Cannon C."/>
            <person name="Castanera R."/>
            <person name="Culley D."/>
            <person name="Daum C."/>
            <person name="Ezra D."/>
            <person name="Gonzalez J."/>
            <person name="Henrissat B."/>
            <person name="Kuo A."/>
            <person name="Liang C."/>
            <person name="Lipzen A."/>
            <person name="Lutzoni F."/>
            <person name="Magnuson J."/>
            <person name="Mondo S."/>
            <person name="Nolan M."/>
            <person name="Ohm R."/>
            <person name="Pangilinan J."/>
            <person name="Park H.-J."/>
            <person name="Ramirez L."/>
            <person name="Alfaro M."/>
            <person name="Sun H."/>
            <person name="Tritt A."/>
            <person name="Yoshinaga Y."/>
            <person name="Zwiers L.-H."/>
            <person name="Turgeon B."/>
            <person name="Goodwin S."/>
            <person name="Spatafora J."/>
            <person name="Crous P."/>
            <person name="Grigoriev I."/>
        </authorList>
    </citation>
    <scope>NUCLEOTIDE SEQUENCE</scope>
    <source>
        <strain evidence="4">CBS 279.74</strain>
    </source>
</reference>
<gene>
    <name evidence="4" type="ORF">K504DRAFT_434871</name>
</gene>